<dbReference type="SUPFAM" id="SSF51735">
    <property type="entry name" value="NAD(P)-binding Rossmann-fold domains"/>
    <property type="match status" value="1"/>
</dbReference>
<sequence length="330" mass="34110">MSTAPRICIVGAGAIGGFFAARLAQAGNPVSVLARGRTLAALRAHGMRLDSGGARIAPAVRASDDAAALGRQDIIIITVKAPALPEVAQNIAPLIGPDSIVIPALNGIPWWFFLGEGVPLAGTRLRSVDPAGQIEAHLPMAQVLGAVVFASASTPEPGLVSHASGQRVVFGEPGGGQGARSDRVAALFRDAGFDAAASADVRNDIWVKLLGNACFNPVSLLTGAHTDDMIDDPRVHALFVAMMDEALALGARLGLPAQMDSRDRIAMSRRLGHIKTSMLQDLEAGRPVEIDSILGALVEASAAAGAATPTLDGVYAMARMRADTLGLYPR</sequence>
<dbReference type="InterPro" id="IPR008927">
    <property type="entry name" value="6-PGluconate_DH-like_C_sf"/>
</dbReference>
<gene>
    <name evidence="13" type="primary">panE_2</name>
    <name evidence="13" type="ORF">PIGHUM_02541</name>
</gene>
<evidence type="ECO:0000256" key="3">
    <source>
        <dbReference type="ARBA" id="ARBA00007870"/>
    </source>
</evidence>
<dbReference type="Gene3D" id="1.10.1040.10">
    <property type="entry name" value="N-(1-d-carboxylethyl)-l-norvaline Dehydrogenase, domain 2"/>
    <property type="match status" value="1"/>
</dbReference>
<evidence type="ECO:0000256" key="5">
    <source>
        <dbReference type="ARBA" id="ARBA00019465"/>
    </source>
</evidence>
<evidence type="ECO:0000313" key="13">
    <source>
        <dbReference type="EMBL" id="VCU70469.1"/>
    </source>
</evidence>
<dbReference type="Proteomes" id="UP000277294">
    <property type="component" value="Unassembled WGS sequence"/>
</dbReference>
<evidence type="ECO:0000256" key="2">
    <source>
        <dbReference type="ARBA" id="ARBA00004994"/>
    </source>
</evidence>
<dbReference type="GO" id="GO:0008677">
    <property type="term" value="F:2-dehydropantoate 2-reductase activity"/>
    <property type="evidence" value="ECO:0007669"/>
    <property type="project" value="UniProtKB-EC"/>
</dbReference>
<evidence type="ECO:0000256" key="4">
    <source>
        <dbReference type="ARBA" id="ARBA00013014"/>
    </source>
</evidence>
<organism evidence="13 14">
    <name type="scientific">Pigmentiphaga humi</name>
    <dbReference type="NCBI Taxonomy" id="2478468"/>
    <lineage>
        <taxon>Bacteria</taxon>
        <taxon>Pseudomonadati</taxon>
        <taxon>Pseudomonadota</taxon>
        <taxon>Betaproteobacteria</taxon>
        <taxon>Burkholderiales</taxon>
        <taxon>Alcaligenaceae</taxon>
        <taxon>Pigmentiphaga</taxon>
    </lineage>
</organism>
<dbReference type="PANTHER" id="PTHR21708">
    <property type="entry name" value="PROBABLE 2-DEHYDROPANTOATE 2-REDUCTASE"/>
    <property type="match status" value="1"/>
</dbReference>
<dbReference type="NCBIfam" id="NF005089">
    <property type="entry name" value="PRK06522.1-4"/>
    <property type="match status" value="1"/>
</dbReference>
<dbReference type="UniPathway" id="UPA00028">
    <property type="reaction ID" value="UER00004"/>
</dbReference>
<dbReference type="SUPFAM" id="SSF48179">
    <property type="entry name" value="6-phosphogluconate dehydrogenase C-terminal domain-like"/>
    <property type="match status" value="1"/>
</dbReference>
<dbReference type="EMBL" id="UWPJ01000019">
    <property type="protein sequence ID" value="VCU70469.1"/>
    <property type="molecule type" value="Genomic_DNA"/>
</dbReference>
<dbReference type="GO" id="GO:0005737">
    <property type="term" value="C:cytoplasm"/>
    <property type="evidence" value="ECO:0007669"/>
    <property type="project" value="TreeGrafter"/>
</dbReference>
<dbReference type="Pfam" id="PF02558">
    <property type="entry name" value="ApbA"/>
    <property type="match status" value="1"/>
</dbReference>
<evidence type="ECO:0000259" key="11">
    <source>
        <dbReference type="Pfam" id="PF02558"/>
    </source>
</evidence>
<evidence type="ECO:0000256" key="10">
    <source>
        <dbReference type="ARBA" id="ARBA00048793"/>
    </source>
</evidence>
<reference evidence="13 14" key="1">
    <citation type="submission" date="2018-10" db="EMBL/GenBank/DDBJ databases">
        <authorList>
            <person name="Criscuolo A."/>
        </authorList>
    </citation>
    <scope>NUCLEOTIDE SEQUENCE [LARGE SCALE GENOMIC DNA]</scope>
    <source>
        <strain evidence="13">DnA1</strain>
    </source>
</reference>
<dbReference type="InterPro" id="IPR051402">
    <property type="entry name" value="KPR-Related"/>
</dbReference>
<comment type="similarity">
    <text evidence="3">Belongs to the ketopantoate reductase family.</text>
</comment>
<protein>
    <recommendedName>
        <fullName evidence="5">2-dehydropantoate 2-reductase</fullName>
        <ecNumber evidence="4">1.1.1.169</ecNumber>
    </recommendedName>
    <alternativeName>
        <fullName evidence="9">Ketopantoate reductase</fullName>
    </alternativeName>
</protein>
<evidence type="ECO:0000256" key="6">
    <source>
        <dbReference type="ARBA" id="ARBA00022655"/>
    </source>
</evidence>
<evidence type="ECO:0000256" key="9">
    <source>
        <dbReference type="ARBA" id="ARBA00032024"/>
    </source>
</evidence>
<comment type="pathway">
    <text evidence="2">Cofactor biosynthesis; (R)-pantothenate biosynthesis; (R)-pantoate from 3-methyl-2-oxobutanoate: step 2/2.</text>
</comment>
<comment type="function">
    <text evidence="1">Catalyzes the NADPH-dependent reduction of ketopantoate into pantoic acid.</text>
</comment>
<name>A0A3P4B2F4_9BURK</name>
<dbReference type="RefSeq" id="WP_124079987.1">
    <property type="nucleotide sequence ID" value="NZ_UWPJ01000019.1"/>
</dbReference>
<keyword evidence="8 13" id="KW-0560">Oxidoreductase</keyword>
<proteinExistence type="inferred from homology"/>
<feature type="domain" description="Ketopantoate reductase N-terminal" evidence="11">
    <location>
        <begin position="7"/>
        <end position="173"/>
    </location>
</feature>
<comment type="catalytic activity">
    <reaction evidence="10">
        <text>(R)-pantoate + NADP(+) = 2-dehydropantoate + NADPH + H(+)</text>
        <dbReference type="Rhea" id="RHEA:16233"/>
        <dbReference type="ChEBI" id="CHEBI:11561"/>
        <dbReference type="ChEBI" id="CHEBI:15378"/>
        <dbReference type="ChEBI" id="CHEBI:15980"/>
        <dbReference type="ChEBI" id="CHEBI:57783"/>
        <dbReference type="ChEBI" id="CHEBI:58349"/>
        <dbReference type="EC" id="1.1.1.169"/>
    </reaction>
</comment>
<keyword evidence="7" id="KW-0521">NADP</keyword>
<dbReference type="Pfam" id="PF08546">
    <property type="entry name" value="ApbA_C"/>
    <property type="match status" value="1"/>
</dbReference>
<dbReference type="EC" id="1.1.1.169" evidence="4"/>
<dbReference type="InterPro" id="IPR013332">
    <property type="entry name" value="KPR_N"/>
</dbReference>
<keyword evidence="6" id="KW-0566">Pantothenate biosynthesis</keyword>
<dbReference type="InterPro" id="IPR013752">
    <property type="entry name" value="KPA_reductase"/>
</dbReference>
<dbReference type="AlphaFoldDB" id="A0A3P4B2F4"/>
<dbReference type="OrthoDB" id="9796561at2"/>
<feature type="domain" description="Ketopantoate reductase C-terminal" evidence="12">
    <location>
        <begin position="200"/>
        <end position="320"/>
    </location>
</feature>
<evidence type="ECO:0000313" key="14">
    <source>
        <dbReference type="Proteomes" id="UP000277294"/>
    </source>
</evidence>
<accession>A0A3P4B2F4</accession>
<evidence type="ECO:0000259" key="12">
    <source>
        <dbReference type="Pfam" id="PF08546"/>
    </source>
</evidence>
<dbReference type="GO" id="GO:0015940">
    <property type="term" value="P:pantothenate biosynthetic process"/>
    <property type="evidence" value="ECO:0007669"/>
    <property type="project" value="UniProtKB-UniPathway"/>
</dbReference>
<dbReference type="Gene3D" id="3.40.50.720">
    <property type="entry name" value="NAD(P)-binding Rossmann-like Domain"/>
    <property type="match status" value="1"/>
</dbReference>
<evidence type="ECO:0000256" key="8">
    <source>
        <dbReference type="ARBA" id="ARBA00023002"/>
    </source>
</evidence>
<keyword evidence="14" id="KW-1185">Reference proteome</keyword>
<evidence type="ECO:0000256" key="7">
    <source>
        <dbReference type="ARBA" id="ARBA00022857"/>
    </source>
</evidence>
<evidence type="ECO:0000256" key="1">
    <source>
        <dbReference type="ARBA" id="ARBA00002919"/>
    </source>
</evidence>
<dbReference type="FunFam" id="3.40.50.720:FF:000307">
    <property type="entry name" value="2-dehydropantoate 2-reductase"/>
    <property type="match status" value="1"/>
</dbReference>
<dbReference type="InterPro" id="IPR036291">
    <property type="entry name" value="NAD(P)-bd_dom_sf"/>
</dbReference>
<dbReference type="FunFam" id="1.10.1040.10:FF:000017">
    <property type="entry name" value="2-dehydropantoate 2-reductase"/>
    <property type="match status" value="1"/>
</dbReference>
<dbReference type="InterPro" id="IPR013328">
    <property type="entry name" value="6PGD_dom2"/>
</dbReference>
<dbReference type="PANTHER" id="PTHR21708:SF45">
    <property type="entry name" value="2-DEHYDROPANTOATE 2-REDUCTASE"/>
    <property type="match status" value="1"/>
</dbReference>